<keyword evidence="5 9" id="KW-1133">Transmembrane helix</keyword>
<gene>
    <name evidence="12" type="primary">SLC9B1</name>
</gene>
<keyword evidence="3" id="KW-1003">Cell membrane</keyword>
<evidence type="ECO:0000256" key="8">
    <source>
        <dbReference type="SAM" id="MobiDB-lite"/>
    </source>
</evidence>
<proteinExistence type="inferred from homology"/>
<evidence type="ECO:0000256" key="2">
    <source>
        <dbReference type="ARBA" id="ARBA00007367"/>
    </source>
</evidence>
<feature type="transmembrane region" description="Helical" evidence="9">
    <location>
        <begin position="453"/>
        <end position="473"/>
    </location>
</feature>
<dbReference type="FunFam" id="1.20.1530.20:FF:000012">
    <property type="entry name" value="sodium/hydrogen exchanger 9B2 isoform X1"/>
    <property type="match status" value="1"/>
</dbReference>
<evidence type="ECO:0000256" key="4">
    <source>
        <dbReference type="ARBA" id="ARBA00022692"/>
    </source>
</evidence>
<name>A0A8B8RY35_CAMFR</name>
<dbReference type="GO" id="GO:0015297">
    <property type="term" value="F:antiporter activity"/>
    <property type="evidence" value="ECO:0007669"/>
    <property type="project" value="InterPro"/>
</dbReference>
<feature type="transmembrane region" description="Helical" evidence="9">
    <location>
        <begin position="295"/>
        <end position="316"/>
    </location>
</feature>
<keyword evidence="7 9" id="KW-0472">Membrane</keyword>
<dbReference type="AlphaFoldDB" id="A0A8B8RY35"/>
<evidence type="ECO:0000256" key="7">
    <source>
        <dbReference type="ARBA" id="ARBA00023136"/>
    </source>
</evidence>
<protein>
    <submittedName>
        <fullName evidence="12">Sodium/hydrogen exchanger 9B1</fullName>
    </submittedName>
</protein>
<dbReference type="PANTHER" id="PTHR31102">
    <property type="match status" value="1"/>
</dbReference>
<evidence type="ECO:0000256" key="6">
    <source>
        <dbReference type="ARBA" id="ARBA00023053"/>
    </source>
</evidence>
<dbReference type="GO" id="GO:1902600">
    <property type="term" value="P:proton transmembrane transport"/>
    <property type="evidence" value="ECO:0007669"/>
    <property type="project" value="InterPro"/>
</dbReference>
<dbReference type="InterPro" id="IPR051843">
    <property type="entry name" value="CPA1_transporter"/>
</dbReference>
<evidence type="ECO:0000256" key="5">
    <source>
        <dbReference type="ARBA" id="ARBA00022989"/>
    </source>
</evidence>
<dbReference type="RefSeq" id="XP_032322355.1">
    <property type="nucleotide sequence ID" value="XM_032466464.1"/>
</dbReference>
<dbReference type="KEGG" id="cfr:102515975"/>
<keyword evidence="4 9" id="KW-0812">Transmembrane</keyword>
<feature type="transmembrane region" description="Helical" evidence="9">
    <location>
        <begin position="368"/>
        <end position="389"/>
    </location>
</feature>
<evidence type="ECO:0000313" key="12">
    <source>
        <dbReference type="RefSeq" id="XP_032322355.1"/>
    </source>
</evidence>
<dbReference type="Pfam" id="PF00999">
    <property type="entry name" value="Na_H_Exchanger"/>
    <property type="match status" value="1"/>
</dbReference>
<keyword evidence="11" id="KW-1185">Reference proteome</keyword>
<feature type="domain" description="Cation/H+ exchanger transmembrane" evidence="10">
    <location>
        <begin position="203"/>
        <end position="566"/>
    </location>
</feature>
<dbReference type="CTD" id="150159"/>
<organism evidence="11 12">
    <name type="scientific">Camelus ferus</name>
    <name type="common">Wild bactrian camel</name>
    <name type="synonym">Camelus bactrianus ferus</name>
    <dbReference type="NCBI Taxonomy" id="419612"/>
    <lineage>
        <taxon>Eukaryota</taxon>
        <taxon>Metazoa</taxon>
        <taxon>Chordata</taxon>
        <taxon>Craniata</taxon>
        <taxon>Vertebrata</taxon>
        <taxon>Euteleostomi</taxon>
        <taxon>Mammalia</taxon>
        <taxon>Eutheria</taxon>
        <taxon>Laurasiatheria</taxon>
        <taxon>Artiodactyla</taxon>
        <taxon>Tylopoda</taxon>
        <taxon>Camelidae</taxon>
        <taxon>Camelus</taxon>
    </lineage>
</organism>
<dbReference type="InterPro" id="IPR006153">
    <property type="entry name" value="Cation/H_exchanger_TM"/>
</dbReference>
<dbReference type="GeneID" id="102515975"/>
<feature type="region of interest" description="Disordered" evidence="8">
    <location>
        <begin position="90"/>
        <end position="145"/>
    </location>
</feature>
<evidence type="ECO:0000313" key="11">
    <source>
        <dbReference type="Proteomes" id="UP000694856"/>
    </source>
</evidence>
<feature type="transmembrane region" description="Helical" evidence="9">
    <location>
        <begin position="479"/>
        <end position="501"/>
    </location>
</feature>
<evidence type="ECO:0000256" key="3">
    <source>
        <dbReference type="ARBA" id="ARBA00022475"/>
    </source>
</evidence>
<evidence type="ECO:0000256" key="9">
    <source>
        <dbReference type="SAM" id="Phobius"/>
    </source>
</evidence>
<evidence type="ECO:0000259" key="10">
    <source>
        <dbReference type="Pfam" id="PF00999"/>
    </source>
</evidence>
<dbReference type="GO" id="GO:0005886">
    <property type="term" value="C:plasma membrane"/>
    <property type="evidence" value="ECO:0007669"/>
    <property type="project" value="UniProtKB-SubCell"/>
</dbReference>
<keyword evidence="6" id="KW-0915">Sodium</keyword>
<dbReference type="PANTHER" id="PTHR31102:SF5">
    <property type="entry name" value="SLC9B1-LIKE PROTEIN SLC9B1P1-RELATED"/>
    <property type="match status" value="1"/>
</dbReference>
<reference evidence="12" key="1">
    <citation type="submission" date="2025-08" db="UniProtKB">
        <authorList>
            <consortium name="RefSeq"/>
        </authorList>
    </citation>
    <scope>IDENTIFICATION</scope>
    <source>
        <tissue evidence="12">Ear skin</tissue>
    </source>
</reference>
<accession>A0A8B8RY35</accession>
<dbReference type="Proteomes" id="UP000694856">
    <property type="component" value="Chromosome 2"/>
</dbReference>
<feature type="transmembrane region" description="Helical" evidence="9">
    <location>
        <begin position="172"/>
        <end position="194"/>
    </location>
</feature>
<feature type="transmembrane region" description="Helical" evidence="9">
    <location>
        <begin position="401"/>
        <end position="417"/>
    </location>
</feature>
<evidence type="ECO:0000256" key="1">
    <source>
        <dbReference type="ARBA" id="ARBA00004651"/>
    </source>
</evidence>
<feature type="transmembrane region" description="Helical" evidence="9">
    <location>
        <begin position="554"/>
        <end position="578"/>
    </location>
</feature>
<comment type="similarity">
    <text evidence="2">Belongs to the monovalent cation:proton antiporter 1 (CPA1) transporter (TC 2.A.36) family.</text>
</comment>
<sequence>MALGDYGFSLGIWQGDHIVPSTPRPGASASPAPCVLAPPRRRRPPSPQRAPRARGPCATAARGLRGGCWVPGRLPRQRGMLKEFMYTTEPNNEHLEDKNMQSSTTPQILKASDSKPEETQETILSKTEGTKPQVEKKSSCPPQGTLNETITNGVMLFMLWCVTWSLSGPEALPGGSLFGLLIIFYSAIIGGELLEVIKMPSVPQLPPLLGMLLAGFTVRNVPFLSDIVHLSNTLSSTLRNTALTIVLVQAGLGLDPQALKHLKGVCLRLSMGPCLIEACSAAVISHFVMNFPWQWGFLLGFVLGAVSPAVVVPSMLHLQEEGYGVEKGIPTLLIAASSLDDILAITGFNTCLSIVFSSGDILSNVLSSFRDILIGVLVGAVLGMFVRFFPSRDQRKLPVKRAFLLLSMCVSAVLGGHRIGMNAAGGLCTLVLSFIAGNGWSKEKIKVQKIIGTAWNIFQPLLFGLVGAEVSVISLQSNAIGICVTTLSLALLVRISFTFVLTCFTGFKFKEKIFIALSWMPKATVQAVLGPLALERARISAPHLEPYSRDVMTIAFLAILITAPNGAVIIGILGPKVLTRRDPSKMKVELSELELH</sequence>
<comment type="subcellular location">
    <subcellularLocation>
        <location evidence="1">Cell membrane</location>
        <topology evidence="1">Multi-pass membrane protein</topology>
    </subcellularLocation>
</comment>
<feature type="region of interest" description="Disordered" evidence="8">
    <location>
        <begin position="21"/>
        <end position="58"/>
    </location>
</feature>